<reference evidence="1 2" key="1">
    <citation type="submission" date="2016-10" db="EMBL/GenBank/DDBJ databases">
        <authorList>
            <person name="de Groot N.N."/>
        </authorList>
    </citation>
    <scope>NUCLEOTIDE SEQUENCE [LARGE SCALE GENOMIC DNA]</scope>
    <source>
        <strain evidence="1 2">WG7</strain>
    </source>
</reference>
<proteinExistence type="predicted"/>
<protein>
    <submittedName>
        <fullName evidence="1">CobQ/CobB/MinD/ParA nucleotide binding domain-containing protein</fullName>
    </submittedName>
</protein>
<dbReference type="AlphaFoldDB" id="A0A1G8LUY8"/>
<name>A0A1G8LUY8_9FIRM</name>
<dbReference type="PANTHER" id="PTHR43534">
    <property type="entry name" value="MIND SUPERFAMILY P-LOOP ATPASE CONTAINING AN INSERTED FERREDOXIN DOMAIN"/>
    <property type="match status" value="1"/>
</dbReference>
<dbReference type="Proteomes" id="UP000198945">
    <property type="component" value="Unassembled WGS sequence"/>
</dbReference>
<dbReference type="RefSeq" id="WP_244152065.1">
    <property type="nucleotide sequence ID" value="NZ_FNEH01000009.1"/>
</dbReference>
<dbReference type="Gene3D" id="3.40.50.300">
    <property type="entry name" value="P-loop containing nucleotide triphosphate hydrolases"/>
    <property type="match status" value="1"/>
</dbReference>
<dbReference type="InterPro" id="IPR027417">
    <property type="entry name" value="P-loop_NTPase"/>
</dbReference>
<accession>A0A1G8LUY8</accession>
<gene>
    <name evidence="1" type="ORF">SAMN04515654_10964</name>
</gene>
<organism evidence="1 2">
    <name type="scientific">Halanaerobium congolense</name>
    <dbReference type="NCBI Taxonomy" id="54121"/>
    <lineage>
        <taxon>Bacteria</taxon>
        <taxon>Bacillati</taxon>
        <taxon>Bacillota</taxon>
        <taxon>Clostridia</taxon>
        <taxon>Halanaerobiales</taxon>
        <taxon>Halanaerobiaceae</taxon>
        <taxon>Halanaerobium</taxon>
    </lineage>
</organism>
<evidence type="ECO:0000313" key="1">
    <source>
        <dbReference type="EMBL" id="SDI59532.1"/>
    </source>
</evidence>
<evidence type="ECO:0000313" key="2">
    <source>
        <dbReference type="Proteomes" id="UP000198945"/>
    </source>
</evidence>
<sequence length="102" mass="11849">MAILVTEPTKSGFSDLKRVIEVVHHFNIPAGLVINKYDLNEEISDQIETYCKQENIELFTKLPYSRVIVESLKRGEIFVDNNQDLRKRMISVKSKLIKKLEV</sequence>
<dbReference type="PANTHER" id="PTHR43534:SF1">
    <property type="entry name" value="4FE-4S CLUSTER CONTAINING PARA FAMILY ATPASE PROTEIN"/>
    <property type="match status" value="1"/>
</dbReference>
<dbReference type="EMBL" id="FNEH01000009">
    <property type="protein sequence ID" value="SDI59532.1"/>
    <property type="molecule type" value="Genomic_DNA"/>
</dbReference>
<dbReference type="SUPFAM" id="SSF52540">
    <property type="entry name" value="P-loop containing nucleoside triphosphate hydrolases"/>
    <property type="match status" value="1"/>
</dbReference>